<keyword evidence="5 9" id="KW-0732">Signal</keyword>
<keyword evidence="3 9" id="KW-0645">Protease</keyword>
<dbReference type="GO" id="GO:0046872">
    <property type="term" value="F:metal ion binding"/>
    <property type="evidence" value="ECO:0007669"/>
    <property type="project" value="UniProtKB-KW"/>
</dbReference>
<dbReference type="GO" id="GO:0006508">
    <property type="term" value="P:proteolysis"/>
    <property type="evidence" value="ECO:0007669"/>
    <property type="project" value="UniProtKB-KW"/>
</dbReference>
<comment type="caution">
    <text evidence="11">The sequence shown here is derived from an EMBL/GenBank/DDBJ whole genome shotgun (WGS) entry which is preliminary data.</text>
</comment>
<keyword evidence="6 9" id="KW-0378">Hydrolase</keyword>
<dbReference type="EC" id="3.4.-.-" evidence="9"/>
<evidence type="ECO:0000256" key="4">
    <source>
        <dbReference type="ARBA" id="ARBA00022723"/>
    </source>
</evidence>
<dbReference type="PANTHER" id="PTHR12147:SF56">
    <property type="entry name" value="AMINOPEPTIDASE YDR415C-RELATED"/>
    <property type="match status" value="1"/>
</dbReference>
<gene>
    <name evidence="11" type="ORF">R3P38DRAFT_2919533</name>
</gene>
<keyword evidence="7 9" id="KW-0862">Zinc</keyword>
<evidence type="ECO:0000256" key="1">
    <source>
        <dbReference type="ARBA" id="ARBA00001947"/>
    </source>
</evidence>
<reference evidence="11 12" key="1">
    <citation type="journal article" date="2024" name="J Genomics">
        <title>Draft genome sequencing and assembly of Favolaschia claudopus CIRM-BRFM 2984 isolated from oak limbs.</title>
        <authorList>
            <person name="Navarro D."/>
            <person name="Drula E."/>
            <person name="Chaduli D."/>
            <person name="Cazenave R."/>
            <person name="Ahrendt S."/>
            <person name="Wang J."/>
            <person name="Lipzen A."/>
            <person name="Daum C."/>
            <person name="Barry K."/>
            <person name="Grigoriev I.V."/>
            <person name="Favel A."/>
            <person name="Rosso M.N."/>
            <person name="Martin F."/>
        </authorList>
    </citation>
    <scope>NUCLEOTIDE SEQUENCE [LARGE SCALE GENOMIC DNA]</scope>
    <source>
        <strain evidence="11 12">CIRM-BRFM 2984</strain>
    </source>
</reference>
<proteinExistence type="inferred from homology"/>
<feature type="chain" id="PRO_5043109403" description="Peptide hydrolase" evidence="9">
    <location>
        <begin position="22"/>
        <end position="399"/>
    </location>
</feature>
<evidence type="ECO:0000256" key="8">
    <source>
        <dbReference type="ARBA" id="ARBA00043962"/>
    </source>
</evidence>
<dbReference type="PANTHER" id="PTHR12147">
    <property type="entry name" value="METALLOPEPTIDASE M28 FAMILY MEMBER"/>
    <property type="match status" value="1"/>
</dbReference>
<evidence type="ECO:0000313" key="11">
    <source>
        <dbReference type="EMBL" id="KAK7032892.1"/>
    </source>
</evidence>
<dbReference type="Proteomes" id="UP001362999">
    <property type="component" value="Unassembled WGS sequence"/>
</dbReference>
<dbReference type="GO" id="GO:0008235">
    <property type="term" value="F:metalloexopeptidase activity"/>
    <property type="evidence" value="ECO:0007669"/>
    <property type="project" value="InterPro"/>
</dbReference>
<keyword evidence="2" id="KW-0031">Aminopeptidase</keyword>
<evidence type="ECO:0000259" key="10">
    <source>
        <dbReference type="Pfam" id="PF04389"/>
    </source>
</evidence>
<evidence type="ECO:0000256" key="6">
    <source>
        <dbReference type="ARBA" id="ARBA00022801"/>
    </source>
</evidence>
<comment type="cofactor">
    <cofactor evidence="1">
        <name>Zn(2+)</name>
        <dbReference type="ChEBI" id="CHEBI:29105"/>
    </cofactor>
</comment>
<organism evidence="11 12">
    <name type="scientific">Favolaschia claudopus</name>
    <dbReference type="NCBI Taxonomy" id="2862362"/>
    <lineage>
        <taxon>Eukaryota</taxon>
        <taxon>Fungi</taxon>
        <taxon>Dikarya</taxon>
        <taxon>Basidiomycota</taxon>
        <taxon>Agaricomycotina</taxon>
        <taxon>Agaricomycetes</taxon>
        <taxon>Agaricomycetidae</taxon>
        <taxon>Agaricales</taxon>
        <taxon>Marasmiineae</taxon>
        <taxon>Mycenaceae</taxon>
        <taxon>Favolaschia</taxon>
    </lineage>
</organism>
<evidence type="ECO:0000256" key="5">
    <source>
        <dbReference type="ARBA" id="ARBA00022729"/>
    </source>
</evidence>
<keyword evidence="4 9" id="KW-0479">Metal-binding</keyword>
<dbReference type="InterPro" id="IPR045175">
    <property type="entry name" value="M28_fam"/>
</dbReference>
<comment type="similarity">
    <text evidence="8">Belongs to the peptidase M28 family. M28E subfamily.</text>
</comment>
<dbReference type="SUPFAM" id="SSF53187">
    <property type="entry name" value="Zn-dependent exopeptidases"/>
    <property type="match status" value="1"/>
</dbReference>
<dbReference type="AlphaFoldDB" id="A0AAW0BZP2"/>
<protein>
    <recommendedName>
        <fullName evidence="9">Peptide hydrolase</fullName>
        <ecNumber evidence="9">3.4.-.-</ecNumber>
    </recommendedName>
</protein>
<dbReference type="EMBL" id="JAWWNJ010000023">
    <property type="protein sequence ID" value="KAK7032892.1"/>
    <property type="molecule type" value="Genomic_DNA"/>
</dbReference>
<evidence type="ECO:0000256" key="9">
    <source>
        <dbReference type="RuleBase" id="RU361240"/>
    </source>
</evidence>
<evidence type="ECO:0000256" key="3">
    <source>
        <dbReference type="ARBA" id="ARBA00022670"/>
    </source>
</evidence>
<evidence type="ECO:0000256" key="7">
    <source>
        <dbReference type="ARBA" id="ARBA00022833"/>
    </source>
</evidence>
<keyword evidence="12" id="KW-1185">Reference proteome</keyword>
<evidence type="ECO:0000256" key="2">
    <source>
        <dbReference type="ARBA" id="ARBA00022438"/>
    </source>
</evidence>
<dbReference type="GO" id="GO:0004177">
    <property type="term" value="F:aminopeptidase activity"/>
    <property type="evidence" value="ECO:0007669"/>
    <property type="project" value="UniProtKB-KW"/>
</dbReference>
<accession>A0AAW0BZP2</accession>
<name>A0AAW0BZP2_9AGAR</name>
<dbReference type="Pfam" id="PF04389">
    <property type="entry name" value="Peptidase_M28"/>
    <property type="match status" value="1"/>
</dbReference>
<feature type="domain" description="Peptidase M28" evidence="10">
    <location>
        <begin position="179"/>
        <end position="374"/>
    </location>
</feature>
<dbReference type="InterPro" id="IPR007484">
    <property type="entry name" value="Peptidase_M28"/>
</dbReference>
<dbReference type="Gene3D" id="3.40.630.10">
    <property type="entry name" value="Zn peptidases"/>
    <property type="match status" value="1"/>
</dbReference>
<evidence type="ECO:0000313" key="12">
    <source>
        <dbReference type="Proteomes" id="UP001362999"/>
    </source>
</evidence>
<sequence length="399" mass="44894">MHRAILTFFCAFAFLAAAAQSEQTPLNAHLETAHSKEQQNGIDLDLDERRLIQFSLDSEPQWMTERQKFEAKSMGWDFMDITETPFLGTLSEKPHLSYPSPNSTIVARIFSHLSKDEPRVNLEHLTSYHTRYYQTETGREASEWLYAKILTYTAELASEDQQDLISIEHVDHPWKQKSIVVSISPPDSLDSDPVTIIGAHIDSINQRNYSDRAPGAGDDGSGTVTILEAYRALLVSGYIPVSPLEFHFYAGEEGGLLGSQWLASRFESEGKVVRGMIQFDMTAYHNPDLREEIAVITNESQVDEALTDFLTQLIDQHLDIPWVKDAYPVNPSGRGPSSDHSSWKKAGYPSCHTLEAKFKDTNPNVHTPNDRIDVPGFSFDHMLHFSKLAVAFAVELSSY</sequence>
<feature type="signal peptide" evidence="9">
    <location>
        <begin position="1"/>
        <end position="21"/>
    </location>
</feature>